<keyword evidence="2" id="KW-1185">Reference proteome</keyword>
<dbReference type="InterPro" id="IPR006578">
    <property type="entry name" value="MADF-dom"/>
</dbReference>
<reference evidence="3" key="2">
    <citation type="submission" date="2025-08" db="UniProtKB">
        <authorList>
            <consortium name="RefSeq"/>
        </authorList>
    </citation>
    <scope>IDENTIFICATION</scope>
    <source>
        <tissue evidence="3">Adult</tissue>
    </source>
</reference>
<dbReference type="GO" id="GO:0006357">
    <property type="term" value="P:regulation of transcription by RNA polymerase II"/>
    <property type="evidence" value="ECO:0007669"/>
    <property type="project" value="TreeGrafter"/>
</dbReference>
<evidence type="ECO:0000313" key="2">
    <source>
        <dbReference type="Proteomes" id="UP001652620"/>
    </source>
</evidence>
<protein>
    <submittedName>
        <fullName evidence="3">Uncharacterized protein LOC105231646 isoform X1</fullName>
    </submittedName>
</protein>
<evidence type="ECO:0000313" key="3">
    <source>
        <dbReference type="RefSeq" id="XP_029408457.2"/>
    </source>
</evidence>
<name>A0A8N4QI01_BACDO</name>
<accession>A0A8N4QI01</accession>
<dbReference type="PANTHER" id="PTHR12243:SF67">
    <property type="entry name" value="COREPRESSOR OF PANGOLIN, ISOFORM A-RELATED"/>
    <property type="match status" value="1"/>
</dbReference>
<dbReference type="PANTHER" id="PTHR12243">
    <property type="entry name" value="MADF DOMAIN TRANSCRIPTION FACTOR"/>
    <property type="match status" value="1"/>
</dbReference>
<dbReference type="Proteomes" id="UP001652620">
    <property type="component" value="Chromosome 2"/>
</dbReference>
<feature type="domain" description="MADF" evidence="1">
    <location>
        <begin position="13"/>
        <end position="113"/>
    </location>
</feature>
<dbReference type="RefSeq" id="XP_029408457.2">
    <property type="nucleotide sequence ID" value="XM_029552597.2"/>
</dbReference>
<dbReference type="PROSITE" id="PS51029">
    <property type="entry name" value="MADF"/>
    <property type="match status" value="1"/>
</dbReference>
<proteinExistence type="predicted"/>
<dbReference type="GO" id="GO:0005634">
    <property type="term" value="C:nucleus"/>
    <property type="evidence" value="ECO:0007669"/>
    <property type="project" value="TreeGrafter"/>
</dbReference>
<dbReference type="AlphaFoldDB" id="A0A8N4QI01"/>
<sequence length="300" mass="35268">MLDGSEMIIFTEKLIEEIKHFPVLYDRKLMRAKDKIDKEEAWISLTDRLPTNLGIKVIPKICFSVDDTKKRWKTLKDCYSKYLRSFRTSNRFEARYQSWRWSEQMEFFKPFMLHNDRYDGDQDTMRNKAKKRNYDRRLNDYQTHIVKNNLKSRTKLDISKEVYVKSSHFNKTQSPSSEIKGDIDEVDEEAYQAIANAVSDYGNTSGGWDELMDEPDNEEMLYNSTSKSITSVDHDKYIDPLGGRTFDGIDLTFLGYASSIKKLSPRRQSIIKFAVAKLIMREELAQQNDNENHYLHNATT</sequence>
<evidence type="ECO:0000259" key="1">
    <source>
        <dbReference type="PROSITE" id="PS51029"/>
    </source>
</evidence>
<reference evidence="2" key="1">
    <citation type="submission" date="2025-05" db="UniProtKB">
        <authorList>
            <consortium name="RefSeq"/>
        </authorList>
    </citation>
    <scope>NUCLEOTIDE SEQUENCE [LARGE SCALE GENOMIC DNA]</scope>
</reference>
<dbReference type="SMART" id="SM00595">
    <property type="entry name" value="MADF"/>
    <property type="match status" value="1"/>
</dbReference>
<dbReference type="Pfam" id="PF10545">
    <property type="entry name" value="MADF_DNA_bdg"/>
    <property type="match status" value="1"/>
</dbReference>
<gene>
    <name evidence="3" type="primary">LOC105231646</name>
</gene>
<organism evidence="2 3">
    <name type="scientific">Bactrocera dorsalis</name>
    <name type="common">Oriental fruit fly</name>
    <name type="synonym">Dacus dorsalis</name>
    <dbReference type="NCBI Taxonomy" id="27457"/>
    <lineage>
        <taxon>Eukaryota</taxon>
        <taxon>Metazoa</taxon>
        <taxon>Ecdysozoa</taxon>
        <taxon>Arthropoda</taxon>
        <taxon>Hexapoda</taxon>
        <taxon>Insecta</taxon>
        <taxon>Pterygota</taxon>
        <taxon>Neoptera</taxon>
        <taxon>Endopterygota</taxon>
        <taxon>Diptera</taxon>
        <taxon>Brachycera</taxon>
        <taxon>Muscomorpha</taxon>
        <taxon>Tephritoidea</taxon>
        <taxon>Tephritidae</taxon>
        <taxon>Bactrocera</taxon>
        <taxon>Bactrocera</taxon>
    </lineage>
</organism>
<dbReference type="OrthoDB" id="6081971at2759"/>
<dbReference type="InterPro" id="IPR039353">
    <property type="entry name" value="TF_Adf1"/>
</dbReference>
<dbReference type="GO" id="GO:0005667">
    <property type="term" value="C:transcription regulator complex"/>
    <property type="evidence" value="ECO:0007669"/>
    <property type="project" value="TreeGrafter"/>
</dbReference>
<dbReference type="GeneID" id="105231646"/>